<comment type="pathway">
    <text evidence="1">Ketone degradation; acetoin degradation.</text>
</comment>
<reference evidence="7 9" key="2">
    <citation type="journal article" date="2020" name="Extremophiles">
        <title>Genomic analysis of Caldalkalibacillus thermarum TA2.A1 reveals aerobic alkaliphilic metabolism and evolutionary hallmarks linking alkaliphilic bacteria and plant life.</title>
        <authorList>
            <person name="de Jong S.I."/>
            <person name="van den Broek M.A."/>
            <person name="Merkel A.Y."/>
            <person name="de la Torre Cortes P."/>
            <person name="Kalamorz F."/>
            <person name="Cook G.M."/>
            <person name="van Loosdrecht M.C.M."/>
            <person name="McMillan D.G.G."/>
        </authorList>
    </citation>
    <scope>NUCLEOTIDE SEQUENCE [LARGE SCALE GENOMIC DNA]</scope>
    <source>
        <strain evidence="7 9">TA2.A1</strain>
    </source>
</reference>
<dbReference type="Proteomes" id="UP000825179">
    <property type="component" value="Chromosome"/>
</dbReference>
<organism evidence="6 8">
    <name type="scientific">Caldalkalibacillus thermarum (strain TA2.A1)</name>
    <dbReference type="NCBI Taxonomy" id="986075"/>
    <lineage>
        <taxon>Bacteria</taxon>
        <taxon>Bacillati</taxon>
        <taxon>Bacillota</taxon>
        <taxon>Bacilli</taxon>
        <taxon>Bacillales</taxon>
        <taxon>Bacillaceae</taxon>
        <taxon>Caldalkalibacillus</taxon>
    </lineage>
</organism>
<dbReference type="PRINTS" id="PR01270">
    <property type="entry name" value="HDASUPER"/>
</dbReference>
<protein>
    <recommendedName>
        <fullName evidence="3">Acetoin utilization protein AcuC</fullName>
    </recommendedName>
</protein>
<dbReference type="InterPro" id="IPR037138">
    <property type="entry name" value="His_deacetylse_dom_sf"/>
</dbReference>
<evidence type="ECO:0000313" key="7">
    <source>
        <dbReference type="EMBL" id="QZT35444.1"/>
    </source>
</evidence>
<dbReference type="Proteomes" id="UP000010716">
    <property type="component" value="Unassembled WGS sequence"/>
</dbReference>
<comment type="similarity">
    <text evidence="2">Belongs to the histone deacetylase family.</text>
</comment>
<dbReference type="SUPFAM" id="SSF52768">
    <property type="entry name" value="Arginase/deacetylase"/>
    <property type="match status" value="1"/>
</dbReference>
<evidence type="ECO:0000256" key="2">
    <source>
        <dbReference type="ARBA" id="ARBA00005947"/>
    </source>
</evidence>
<dbReference type="InterPro" id="IPR023696">
    <property type="entry name" value="Ureohydrolase_dom_sf"/>
</dbReference>
<dbReference type="EMBL" id="AFCE01000148">
    <property type="protein sequence ID" value="EGL82452.1"/>
    <property type="molecule type" value="Genomic_DNA"/>
</dbReference>
<dbReference type="PANTHER" id="PTHR10625:SF10">
    <property type="entry name" value="HISTONE DEACETYLASE HDAC1"/>
    <property type="match status" value="1"/>
</dbReference>
<dbReference type="OrthoDB" id="9808367at2"/>
<dbReference type="Gene3D" id="3.40.800.20">
    <property type="entry name" value="Histone deacetylase domain"/>
    <property type="match status" value="1"/>
</dbReference>
<gene>
    <name evidence="6" type="ORF">CathTA2_1989</name>
    <name evidence="7" type="ORF">HUR95_12940</name>
</gene>
<dbReference type="GO" id="GO:0004407">
    <property type="term" value="F:histone deacetylase activity"/>
    <property type="evidence" value="ECO:0007669"/>
    <property type="project" value="TreeGrafter"/>
</dbReference>
<dbReference type="RefSeq" id="WP_007505199.1">
    <property type="nucleotide sequence ID" value="NZ_AFCE01000148.1"/>
</dbReference>
<evidence type="ECO:0000313" key="9">
    <source>
        <dbReference type="Proteomes" id="UP000825179"/>
    </source>
</evidence>
<evidence type="ECO:0000313" key="8">
    <source>
        <dbReference type="Proteomes" id="UP000010716"/>
    </source>
</evidence>
<dbReference type="CDD" id="cd09994">
    <property type="entry name" value="HDAC_AcuC_like"/>
    <property type="match status" value="1"/>
</dbReference>
<dbReference type="AlphaFoldDB" id="F5L839"/>
<evidence type="ECO:0000256" key="3">
    <source>
        <dbReference type="ARBA" id="ARBA00020218"/>
    </source>
</evidence>
<dbReference type="KEGG" id="cthu:HUR95_12940"/>
<dbReference type="GO" id="GO:0045150">
    <property type="term" value="P:acetoin catabolic process"/>
    <property type="evidence" value="ECO:0007669"/>
    <property type="project" value="UniProtKB-UniPathway"/>
</dbReference>
<accession>F5L839</accession>
<reference evidence="7" key="3">
    <citation type="submission" date="2021-08" db="EMBL/GenBank/DDBJ databases">
        <authorList>
            <person name="de Jong S."/>
            <person name="van den Broek M."/>
            <person name="Merkel A."/>
            <person name="de la Torre Cortes P."/>
            <person name="Kalamorz F."/>
            <person name="Cook G."/>
            <person name="van Loosdrecht M."/>
            <person name="McMillan D."/>
        </authorList>
    </citation>
    <scope>NUCLEOTIDE SEQUENCE</scope>
    <source>
        <strain evidence="7">TA2.A1</strain>
    </source>
</reference>
<dbReference type="eggNOG" id="COG0123">
    <property type="taxonomic scope" value="Bacteria"/>
</dbReference>
<name>F5L839_CALTT</name>
<reference evidence="6 8" key="1">
    <citation type="journal article" date="2011" name="J. Bacteriol.">
        <title>Draft genome sequence of the thermoalkaliphilic Caldalkalibacillus thermarum strain TA2.A1.</title>
        <authorList>
            <person name="Kalamorz F."/>
            <person name="Keis S."/>
            <person name="McMillan D.G."/>
            <person name="Olsson K."/>
            <person name="Stanton J.A."/>
            <person name="Stockwell P."/>
            <person name="Black M.A."/>
            <person name="Klingeman D.M."/>
            <person name="Land M.L."/>
            <person name="Han C.S."/>
            <person name="Martin S.L."/>
            <person name="Becher S.A."/>
            <person name="Peddie C.J."/>
            <person name="Morgan H.W."/>
            <person name="Matthies D."/>
            <person name="Preiss L."/>
            <person name="Meier T."/>
            <person name="Brown S.D."/>
            <person name="Cook G.M."/>
        </authorList>
    </citation>
    <scope>NUCLEOTIDE SEQUENCE [LARGE SCALE GENOMIC DNA]</scope>
    <source>
        <strain evidence="6 8">TA2.A1</strain>
    </source>
</reference>
<dbReference type="PRINTS" id="PR01272">
    <property type="entry name" value="ACUCPROTEIN"/>
</dbReference>
<dbReference type="InterPro" id="IPR023801">
    <property type="entry name" value="His_deacetylse_dom"/>
</dbReference>
<evidence type="ECO:0000256" key="1">
    <source>
        <dbReference type="ARBA" id="ARBA00005101"/>
    </source>
</evidence>
<dbReference type="PANTHER" id="PTHR10625">
    <property type="entry name" value="HISTONE DEACETYLASE HDAC1-RELATED"/>
    <property type="match status" value="1"/>
</dbReference>
<feature type="domain" description="Histone deacetylase" evidence="5">
    <location>
        <begin position="25"/>
        <end position="326"/>
    </location>
</feature>
<keyword evidence="4" id="KW-0006">Acetoin catabolism</keyword>
<dbReference type="Pfam" id="PF00850">
    <property type="entry name" value="Hist_deacetyl"/>
    <property type="match status" value="1"/>
</dbReference>
<sequence>MGRPTSKPIFIYSEAVLNYFFHDEHPFNQKRIALTKQLLECCGFLTPDQVRAPRLATDEELLLVHDREYIEAVKKASQVSGQSSPGQEHPEFHPFGLGTEDTPLFPDMHRQAVLAVGGTLLGAELIAQGRTKRVLNLAGGLHHAQRGKASGFCIYNDCAVAIEYVRKQYDMKVLYIDTDAHHGDGVQWIFYHDPHVFTFSIHETGRYLYPGTGHVNEKGIGEGYGYCLNLPVDAFTQDASWLDCFERGLEAVLQFFKPDIIISQHGCDAHFYDPLTHLAGSMSIYARMPELIKQAAETYTGGKWLAVGGGGYDIYRVVPRAWGLLWMVMNDVPVKQGPLPESWLSAVRAHVNGPVPALWLDEEEVLPVIPRQKEIEEKNRLMLKQALSYLRQQVGPH</sequence>
<evidence type="ECO:0000256" key="4">
    <source>
        <dbReference type="ARBA" id="ARBA00022627"/>
    </source>
</evidence>
<dbReference type="InterPro" id="IPR003085">
    <property type="entry name" value="AcuC"/>
</dbReference>
<keyword evidence="9" id="KW-1185">Reference proteome</keyword>
<dbReference type="GO" id="GO:0040029">
    <property type="term" value="P:epigenetic regulation of gene expression"/>
    <property type="evidence" value="ECO:0007669"/>
    <property type="project" value="TreeGrafter"/>
</dbReference>
<evidence type="ECO:0000313" key="6">
    <source>
        <dbReference type="EMBL" id="EGL82452.1"/>
    </source>
</evidence>
<dbReference type="UniPathway" id="UPA00040"/>
<dbReference type="EMBL" id="CP082237">
    <property type="protein sequence ID" value="QZT35444.1"/>
    <property type="molecule type" value="Genomic_DNA"/>
</dbReference>
<proteinExistence type="inferred from homology"/>
<evidence type="ECO:0000259" key="5">
    <source>
        <dbReference type="Pfam" id="PF00850"/>
    </source>
</evidence>
<dbReference type="InterPro" id="IPR000286">
    <property type="entry name" value="HDACs"/>
</dbReference>